<evidence type="ECO:0000259" key="10">
    <source>
        <dbReference type="PROSITE" id="PS51038"/>
    </source>
</evidence>
<keyword evidence="6" id="KW-0238">DNA-binding</keyword>
<accession>A0AAD5RGE0</accession>
<evidence type="ECO:0000256" key="2">
    <source>
        <dbReference type="ARBA" id="ARBA00011975"/>
    </source>
</evidence>
<dbReference type="PANTHER" id="PTHR10629:SF54">
    <property type="entry name" value="DNA METHYLTRANSFERASE DIM-2"/>
    <property type="match status" value="1"/>
</dbReference>
<evidence type="ECO:0000256" key="9">
    <source>
        <dbReference type="SAM" id="MobiDB-lite"/>
    </source>
</evidence>
<keyword evidence="3 8" id="KW-0489">Methyltransferase</keyword>
<keyword evidence="5 8" id="KW-0949">S-adenosyl-L-methionine</keyword>
<dbReference type="InterPro" id="IPR001025">
    <property type="entry name" value="BAH_dom"/>
</dbReference>
<feature type="region of interest" description="Disordered" evidence="9">
    <location>
        <begin position="30"/>
        <end position="51"/>
    </location>
</feature>
<dbReference type="GO" id="GO:0032259">
    <property type="term" value="P:methylation"/>
    <property type="evidence" value="ECO:0007669"/>
    <property type="project" value="UniProtKB-KW"/>
</dbReference>
<keyword evidence="12" id="KW-1185">Reference proteome</keyword>
<dbReference type="EMBL" id="JAKWBI020000692">
    <property type="protein sequence ID" value="KAJ2892926.1"/>
    <property type="molecule type" value="Genomic_DNA"/>
</dbReference>
<dbReference type="SUPFAM" id="SSF53335">
    <property type="entry name" value="S-adenosyl-L-methionine-dependent methyltransferases"/>
    <property type="match status" value="1"/>
</dbReference>
<sequence length="1220" mass="137311">METGAPLPEGSRDGRHGPISSRLLVRAKMATMDNTPPPTPDFGSPAPVLSETAKDPADITLGDAVVEVDDIEEELESDKEPPAVTVTAPDGNVYLSAVKLPFSTLITPASMYHIAGDKRLIPYHKTIPEWLAVKRLAAIGRHLGINDEYPELHDFCIYIDNSNYKCELRSLHLVAAKRGHATLYLDGCLKYPGSEEKFRVRRVPFNELSIGNYGLDSHAVSSKELWIRSCHNRSRNIYYQLADPAIEYGRFFIPFLWLANLAKHVVDYLKENSTARIGIEDFGPKFSNFLLKHHRRSDEFNAWFAQCRQASDFRSIIANYSEFLWKEAFGVMGEEAVNHPLWDQVIPGSLMHVLAQDPMKGQQFIIEAKILKNGEKRDIKIYKTTCTRFVYRLFKDLPFQHLLQDVQPCVEVRARRKQQLVKFFTFSGRKSPEISARTDNIPNGIAPGMLISTHPDVHSHWKMERSKGFVDDALWYGLVQRVDKSRRRIDVIWMYKPSDTMCAVMRYPYRNELFISNHCSCYEPKTRFDQVLGTHTVEWGGTPETEANFFVRQRYDISEKRWVNLQDNHLRCPHLTSASGSPGSSSSPCPYLPGDTVLAVQPEITPAHKERLEAFEVMTVSNDESSVMARWLPRRAESDPNGKDALPNELVYSDDICHISIRDIKHPCYVRFFPQDSPVLPPYDLKGTANYFFLRCGPAFENLASAPTSLKQGFDPSLPIRKLRGLDLFCGGGNLGRGLEEGGAVKNEWCNDFWGPAIHTYVANEPNNQVKPYLGSCDDLLYKAMMGEGASNIPAPGDVDQISGGSPCQGFSILTHNKTTVQQRKNQSMVASFCSFIDFYRPMYGVLENVPAIIQSEAHKDCDVFSQMVCAIVGMGYQCQMGFLDAWSFGAPQSRSRIFLIFARPDVKLPERPISSHSHPRYLAKNNTHDKLGKLSNGQSFARRDYDCLTAFKYVSAREATTDLPDIGDGKPGICTSHPDHRLSIGVTSLVQCQMEVIPFRPYGMNFSKMLDSNTMTAYQRSLFPEEGKSRVNKQSRGYGRVDPRKLFQTASTTCVPSDAFTGTWTHWEQPRPISIMEVKRAQGFRDTDVLIGHPSQQWKIVGNSVARQVAVAVGLSIREAFYGSNVAGMERDVTVLDSHLEVDVSEMGDEYSEEEEKATHVEEEDGPGNANMADYDGEGELGSFSVITDEHDHQETLKRQNVVVEIVSPPDPKRARVSK</sequence>
<comment type="similarity">
    <text evidence="8">Belongs to the class I-like SAM-binding methyltransferase superfamily. C5-methyltransferase family.</text>
</comment>
<dbReference type="Pfam" id="PF25423">
    <property type="entry name" value="DUF7893"/>
    <property type="match status" value="1"/>
</dbReference>
<evidence type="ECO:0000313" key="12">
    <source>
        <dbReference type="Proteomes" id="UP001201980"/>
    </source>
</evidence>
<dbReference type="GO" id="GO:0003677">
    <property type="term" value="F:DNA binding"/>
    <property type="evidence" value="ECO:0007669"/>
    <property type="project" value="UniProtKB-KW"/>
</dbReference>
<dbReference type="PROSITE" id="PS51038">
    <property type="entry name" value="BAH"/>
    <property type="match status" value="1"/>
</dbReference>
<feature type="region of interest" description="Disordered" evidence="9">
    <location>
        <begin position="1"/>
        <end position="20"/>
    </location>
</feature>
<evidence type="ECO:0000256" key="1">
    <source>
        <dbReference type="ARBA" id="ARBA00004123"/>
    </source>
</evidence>
<dbReference type="InterPro" id="IPR029063">
    <property type="entry name" value="SAM-dependent_MTases_sf"/>
</dbReference>
<dbReference type="AlphaFoldDB" id="A0AAD5RGE0"/>
<evidence type="ECO:0000256" key="6">
    <source>
        <dbReference type="ARBA" id="ARBA00023125"/>
    </source>
</evidence>
<dbReference type="PROSITE" id="PS51679">
    <property type="entry name" value="SAM_MT_C5"/>
    <property type="match status" value="1"/>
</dbReference>
<name>A0AAD5RGE0_9PEZI</name>
<evidence type="ECO:0000256" key="3">
    <source>
        <dbReference type="ARBA" id="ARBA00022603"/>
    </source>
</evidence>
<proteinExistence type="inferred from homology"/>
<dbReference type="PANTHER" id="PTHR10629">
    <property type="entry name" value="CYTOSINE-SPECIFIC METHYLTRANSFERASE"/>
    <property type="match status" value="1"/>
</dbReference>
<evidence type="ECO:0000256" key="7">
    <source>
        <dbReference type="ARBA" id="ARBA00023242"/>
    </source>
</evidence>
<comment type="caution">
    <text evidence="11">The sequence shown here is derived from an EMBL/GenBank/DDBJ whole genome shotgun (WGS) entry which is preliminary data.</text>
</comment>
<dbReference type="InterPro" id="IPR018117">
    <property type="entry name" value="C5_DNA_meth_AS"/>
</dbReference>
<feature type="domain" description="BAH" evidence="10">
    <location>
        <begin position="589"/>
        <end position="709"/>
    </location>
</feature>
<dbReference type="PRINTS" id="PR00105">
    <property type="entry name" value="C5METTRFRASE"/>
</dbReference>
<feature type="active site" evidence="8">
    <location>
        <position position="808"/>
    </location>
</feature>
<dbReference type="InterPro" id="IPR001525">
    <property type="entry name" value="C5_MeTfrase"/>
</dbReference>
<dbReference type="GO" id="GO:0044027">
    <property type="term" value="P:negative regulation of gene expression via chromosomal CpG island methylation"/>
    <property type="evidence" value="ECO:0007669"/>
    <property type="project" value="TreeGrafter"/>
</dbReference>
<dbReference type="Gene3D" id="3.40.50.150">
    <property type="entry name" value="Vaccinia Virus protein VP39"/>
    <property type="match status" value="1"/>
</dbReference>
<comment type="subcellular location">
    <subcellularLocation>
        <location evidence="1">Nucleus</location>
    </subcellularLocation>
</comment>
<evidence type="ECO:0000313" key="11">
    <source>
        <dbReference type="EMBL" id="KAJ2892926.1"/>
    </source>
</evidence>
<dbReference type="Gene3D" id="2.30.30.490">
    <property type="match status" value="2"/>
</dbReference>
<dbReference type="GO" id="GO:0005634">
    <property type="term" value="C:nucleus"/>
    <property type="evidence" value="ECO:0007669"/>
    <property type="project" value="UniProtKB-SubCell"/>
</dbReference>
<dbReference type="InterPro" id="IPR043151">
    <property type="entry name" value="BAH_sf"/>
</dbReference>
<dbReference type="EC" id="2.1.1.37" evidence="2"/>
<evidence type="ECO:0000256" key="8">
    <source>
        <dbReference type="PROSITE-ProRule" id="PRU01016"/>
    </source>
</evidence>
<keyword evidence="4 8" id="KW-0808">Transferase</keyword>
<dbReference type="GO" id="GO:0003682">
    <property type="term" value="F:chromatin binding"/>
    <property type="evidence" value="ECO:0007669"/>
    <property type="project" value="InterPro"/>
</dbReference>
<dbReference type="GO" id="GO:0003886">
    <property type="term" value="F:DNA (cytosine-5-)-methyltransferase activity"/>
    <property type="evidence" value="ECO:0007669"/>
    <property type="project" value="UniProtKB-EC"/>
</dbReference>
<protein>
    <recommendedName>
        <fullName evidence="2">DNA (cytosine-5-)-methyltransferase</fullName>
        <ecNumber evidence="2">2.1.1.37</ecNumber>
    </recommendedName>
</protein>
<dbReference type="InterPro" id="IPR057215">
    <property type="entry name" value="DUF7893"/>
</dbReference>
<gene>
    <name evidence="11" type="ORF">MKZ38_009203</name>
</gene>
<feature type="compositionally biased region" description="Acidic residues" evidence="9">
    <location>
        <begin position="1149"/>
        <end position="1167"/>
    </location>
</feature>
<dbReference type="PROSITE" id="PS00094">
    <property type="entry name" value="C5_MTASE_1"/>
    <property type="match status" value="1"/>
</dbReference>
<dbReference type="Gene3D" id="3.90.120.10">
    <property type="entry name" value="DNA Methylase, subunit A, domain 2"/>
    <property type="match status" value="1"/>
</dbReference>
<organism evidence="11 12">
    <name type="scientific">Zalerion maritima</name>
    <dbReference type="NCBI Taxonomy" id="339359"/>
    <lineage>
        <taxon>Eukaryota</taxon>
        <taxon>Fungi</taxon>
        <taxon>Dikarya</taxon>
        <taxon>Ascomycota</taxon>
        <taxon>Pezizomycotina</taxon>
        <taxon>Sordariomycetes</taxon>
        <taxon>Lulworthiomycetidae</taxon>
        <taxon>Lulworthiales</taxon>
        <taxon>Lulworthiaceae</taxon>
        <taxon>Zalerion</taxon>
    </lineage>
</organism>
<dbReference type="InterPro" id="IPR050390">
    <property type="entry name" value="C5-Methyltransferase"/>
</dbReference>
<dbReference type="Pfam" id="PF00145">
    <property type="entry name" value="DNA_methylase"/>
    <property type="match status" value="1"/>
</dbReference>
<dbReference type="Proteomes" id="UP001201980">
    <property type="component" value="Unassembled WGS sequence"/>
</dbReference>
<keyword evidence="7" id="KW-0539">Nucleus</keyword>
<evidence type="ECO:0000256" key="5">
    <source>
        <dbReference type="ARBA" id="ARBA00022691"/>
    </source>
</evidence>
<evidence type="ECO:0000256" key="4">
    <source>
        <dbReference type="ARBA" id="ARBA00022679"/>
    </source>
</evidence>
<reference evidence="11" key="1">
    <citation type="submission" date="2022-07" db="EMBL/GenBank/DDBJ databases">
        <title>Draft genome sequence of Zalerion maritima ATCC 34329, a (micro)plastics degrading marine fungus.</title>
        <authorList>
            <person name="Paco A."/>
            <person name="Goncalves M.F.M."/>
            <person name="Rocha-Santos T.A.P."/>
            <person name="Alves A."/>
        </authorList>
    </citation>
    <scope>NUCLEOTIDE SEQUENCE</scope>
    <source>
        <strain evidence="11">ATCC 34329</strain>
    </source>
</reference>
<feature type="region of interest" description="Disordered" evidence="9">
    <location>
        <begin position="1149"/>
        <end position="1181"/>
    </location>
</feature>